<organism evidence="8 9">
    <name type="scientific">Trichomonas vaginalis (strain ATCC PRA-98 / G3)</name>
    <dbReference type="NCBI Taxonomy" id="412133"/>
    <lineage>
        <taxon>Eukaryota</taxon>
        <taxon>Metamonada</taxon>
        <taxon>Parabasalia</taxon>
        <taxon>Trichomonadida</taxon>
        <taxon>Trichomonadidae</taxon>
        <taxon>Trichomonas</taxon>
    </lineage>
</organism>
<dbReference type="PANTHER" id="PTHR11751">
    <property type="entry name" value="ALANINE AMINOTRANSFERASE"/>
    <property type="match status" value="1"/>
</dbReference>
<dbReference type="STRING" id="5722.A2EMD3"/>
<protein>
    <submittedName>
        <fullName evidence="8">Aminotransferase, classes I and II family protein</fullName>
    </submittedName>
</protein>
<dbReference type="FunFam" id="3.40.640.10:FF:000012">
    <property type="entry name" value="alanine aminotransferase 2"/>
    <property type="match status" value="1"/>
</dbReference>
<dbReference type="InterPro" id="IPR015422">
    <property type="entry name" value="PyrdxlP-dep_Trfase_small"/>
</dbReference>
<keyword evidence="3 8" id="KW-0032">Aminotransferase</keyword>
<proteinExistence type="inferred from homology"/>
<dbReference type="SMR" id="A2EMD3"/>
<dbReference type="OrthoDB" id="1732682at2759"/>
<dbReference type="GO" id="GO:0042853">
    <property type="term" value="P:L-alanine catabolic process"/>
    <property type="evidence" value="ECO:0007669"/>
    <property type="project" value="UniProtKB-UniPathway"/>
</dbReference>
<dbReference type="GO" id="GO:0030170">
    <property type="term" value="F:pyridoxal phosphate binding"/>
    <property type="evidence" value="ECO:0007669"/>
    <property type="project" value="InterPro"/>
</dbReference>
<dbReference type="InterPro" id="IPR015421">
    <property type="entry name" value="PyrdxlP-dep_Trfase_major"/>
</dbReference>
<gene>
    <name evidence="8" type="ORF">TVAG_098820</name>
</gene>
<evidence type="ECO:0000313" key="8">
    <source>
        <dbReference type="EMBL" id="EAY06171.1"/>
    </source>
</evidence>
<reference evidence="8" key="1">
    <citation type="submission" date="2006-10" db="EMBL/GenBank/DDBJ databases">
        <authorList>
            <person name="Amadeo P."/>
            <person name="Zhao Q."/>
            <person name="Wortman J."/>
            <person name="Fraser-Liggett C."/>
            <person name="Carlton J."/>
        </authorList>
    </citation>
    <scope>NUCLEOTIDE SEQUENCE</scope>
    <source>
        <strain evidence="8">G3</strain>
    </source>
</reference>
<dbReference type="InterPro" id="IPR004839">
    <property type="entry name" value="Aminotransferase_I/II_large"/>
</dbReference>
<dbReference type="PANTHER" id="PTHR11751:SF29">
    <property type="entry name" value="ALANINE TRANSAMINASE"/>
    <property type="match status" value="1"/>
</dbReference>
<dbReference type="EMBL" id="DS113430">
    <property type="protein sequence ID" value="EAY06171.1"/>
    <property type="molecule type" value="Genomic_DNA"/>
</dbReference>
<dbReference type="CDD" id="cd00609">
    <property type="entry name" value="AAT_like"/>
    <property type="match status" value="1"/>
</dbReference>
<dbReference type="Pfam" id="PF00155">
    <property type="entry name" value="Aminotran_1_2"/>
    <property type="match status" value="1"/>
</dbReference>
<comment type="subunit">
    <text evidence="2">Homodimer.</text>
</comment>
<reference evidence="8" key="2">
    <citation type="journal article" date="2007" name="Science">
        <title>Draft genome sequence of the sexually transmitted pathogen Trichomonas vaginalis.</title>
        <authorList>
            <person name="Carlton J.M."/>
            <person name="Hirt R.P."/>
            <person name="Silva J.C."/>
            <person name="Delcher A.L."/>
            <person name="Schatz M."/>
            <person name="Zhao Q."/>
            <person name="Wortman J.R."/>
            <person name="Bidwell S.L."/>
            <person name="Alsmark U.C.M."/>
            <person name="Besteiro S."/>
            <person name="Sicheritz-Ponten T."/>
            <person name="Noel C.J."/>
            <person name="Dacks J.B."/>
            <person name="Foster P.G."/>
            <person name="Simillion C."/>
            <person name="Van de Peer Y."/>
            <person name="Miranda-Saavedra D."/>
            <person name="Barton G.J."/>
            <person name="Westrop G.D."/>
            <person name="Mueller S."/>
            <person name="Dessi D."/>
            <person name="Fiori P.L."/>
            <person name="Ren Q."/>
            <person name="Paulsen I."/>
            <person name="Zhang H."/>
            <person name="Bastida-Corcuera F.D."/>
            <person name="Simoes-Barbosa A."/>
            <person name="Brown M.T."/>
            <person name="Hayes R.D."/>
            <person name="Mukherjee M."/>
            <person name="Okumura C.Y."/>
            <person name="Schneider R."/>
            <person name="Smith A.J."/>
            <person name="Vanacova S."/>
            <person name="Villalvazo M."/>
            <person name="Haas B.J."/>
            <person name="Pertea M."/>
            <person name="Feldblyum T.V."/>
            <person name="Utterback T.R."/>
            <person name="Shu C.L."/>
            <person name="Osoegawa K."/>
            <person name="de Jong P.J."/>
            <person name="Hrdy I."/>
            <person name="Horvathova L."/>
            <person name="Zubacova Z."/>
            <person name="Dolezal P."/>
            <person name="Malik S.B."/>
            <person name="Logsdon J.M. Jr."/>
            <person name="Henze K."/>
            <person name="Gupta A."/>
            <person name="Wang C.C."/>
            <person name="Dunne R.L."/>
            <person name="Upcroft J.A."/>
            <person name="Upcroft P."/>
            <person name="White O."/>
            <person name="Salzberg S.L."/>
            <person name="Tang P."/>
            <person name="Chiu C.-H."/>
            <person name="Lee Y.-S."/>
            <person name="Embley T.M."/>
            <person name="Coombs G.H."/>
            <person name="Mottram J.C."/>
            <person name="Tachezy J."/>
            <person name="Fraser-Liggett C.M."/>
            <person name="Johnson P.J."/>
        </authorList>
    </citation>
    <scope>NUCLEOTIDE SEQUENCE [LARGE SCALE GENOMIC DNA]</scope>
    <source>
        <strain evidence="8">G3</strain>
    </source>
</reference>
<dbReference type="Gene3D" id="3.90.1150.10">
    <property type="entry name" value="Aspartate Aminotransferase, domain 1"/>
    <property type="match status" value="1"/>
</dbReference>
<dbReference type="FunFam" id="3.90.1150.10:FF:000140">
    <property type="entry name" value="alanine aminotransferase 1"/>
    <property type="match status" value="1"/>
</dbReference>
<evidence type="ECO:0000256" key="3">
    <source>
        <dbReference type="ARBA" id="ARBA00022576"/>
    </source>
</evidence>
<dbReference type="Proteomes" id="UP000001542">
    <property type="component" value="Unassembled WGS sequence"/>
</dbReference>
<accession>A2EMD3</accession>
<dbReference type="GO" id="GO:0004021">
    <property type="term" value="F:L-alanine:2-oxoglutarate aminotransferase activity"/>
    <property type="evidence" value="ECO:0000318"/>
    <property type="project" value="GO_Central"/>
</dbReference>
<dbReference type="UniPathway" id="UPA00528">
    <property type="reaction ID" value="UER00586"/>
</dbReference>
<evidence type="ECO:0000256" key="4">
    <source>
        <dbReference type="ARBA" id="ARBA00022679"/>
    </source>
</evidence>
<dbReference type="AlphaFoldDB" id="A2EMD3"/>
<dbReference type="VEuPathDB" id="TrichDB:TVAGG3_0100000"/>
<dbReference type="VEuPathDB" id="TrichDB:TVAG_098820"/>
<name>A2EMD3_TRIV3</name>
<keyword evidence="4" id="KW-0808">Transferase</keyword>
<comment type="similarity">
    <text evidence="6">Belongs to the class-I pyridoxal-phosphate-dependent aminotransferase family. Alanine aminotransferase subfamily.</text>
</comment>
<dbReference type="Gene3D" id="3.40.640.10">
    <property type="entry name" value="Type I PLP-dependent aspartate aminotransferase-like (Major domain)"/>
    <property type="match status" value="1"/>
</dbReference>
<evidence type="ECO:0000256" key="5">
    <source>
        <dbReference type="ARBA" id="ARBA00022898"/>
    </source>
</evidence>
<feature type="domain" description="Aminotransferase class I/classII large" evidence="7">
    <location>
        <begin position="121"/>
        <end position="484"/>
    </location>
</feature>
<dbReference type="InterPro" id="IPR015424">
    <property type="entry name" value="PyrdxlP-dep_Trfase"/>
</dbReference>
<evidence type="ECO:0000259" key="7">
    <source>
        <dbReference type="Pfam" id="PF00155"/>
    </source>
</evidence>
<keyword evidence="9" id="KW-1185">Reference proteome</keyword>
<evidence type="ECO:0000256" key="2">
    <source>
        <dbReference type="ARBA" id="ARBA00011738"/>
    </source>
</evidence>
<dbReference type="InParanoid" id="A2EMD3"/>
<dbReference type="KEGG" id="tva:4764035"/>
<dbReference type="eggNOG" id="KOG0258">
    <property type="taxonomic scope" value="Eukaryota"/>
</dbReference>
<dbReference type="Gene3D" id="1.10.287.1970">
    <property type="match status" value="1"/>
</dbReference>
<dbReference type="OMA" id="AYMARTM"/>
<dbReference type="RefSeq" id="XP_001318394.1">
    <property type="nucleotide sequence ID" value="XM_001318359.1"/>
</dbReference>
<evidence type="ECO:0000313" key="9">
    <source>
        <dbReference type="Proteomes" id="UP000001542"/>
    </source>
</evidence>
<dbReference type="SUPFAM" id="SSF53383">
    <property type="entry name" value="PLP-dependent transferases"/>
    <property type="match status" value="1"/>
</dbReference>
<evidence type="ECO:0000256" key="1">
    <source>
        <dbReference type="ARBA" id="ARBA00001933"/>
    </source>
</evidence>
<comment type="cofactor">
    <cofactor evidence="1">
        <name>pyridoxal 5'-phosphate</name>
        <dbReference type="ChEBI" id="CHEBI:597326"/>
    </cofactor>
</comment>
<keyword evidence="5" id="KW-0663">Pyridoxal phosphate</keyword>
<evidence type="ECO:0000256" key="6">
    <source>
        <dbReference type="ARBA" id="ARBA00025785"/>
    </source>
</evidence>
<dbReference type="InterPro" id="IPR045088">
    <property type="entry name" value="ALAT1/2-like"/>
</dbReference>
<sequence>MLSNASSFAKNFALPNPSYGSRRPININSINQQLIQSQYGVRGHLNTIADQFMKRIRSGEKMPFKDLIQCSIGNPFAVGKSPLSFTRQVVACIEDRSLLNLPQMPAEVKDRVNVILNSMACEFGGYTKSAGIDIVRQHVAEFINKRDGYPTKPDDIFLSSGVIDAIVFLLTLLINNDNVGIMMPFPTYPIYASETILRHGKVVPFYLKESDDWSIDLFDLQQSYTEATKQGIDIRAMVIVNPCNPTGRVLSAQDMRTIIEFCDQNKICIIADEVYQDCVYNSAKPFISFKKMVSQVKSDVQLISLHSISKGFMGECGHRGGYMELYHFPIDVKEQISKMSTYSLCPNTVGQVILDTMVHPPESDECKSIWDQQKASYIENLKVKSEELYECLNKLPGISTKKADGGWYLFPSLKLPLKALEAAKSCRIGRKVQPPDFFWCLKLLEETGVQMNPGSGFGQVPGTSHFRSTFLAEGKMFDEALERITEFQNNFMKKYD</sequence>
<dbReference type="FunCoup" id="A2EMD3">
    <property type="interactions" value="145"/>
</dbReference>